<gene>
    <name evidence="3" type="ORF">TPC1_11278</name>
</gene>
<evidence type="ECO:0000313" key="3">
    <source>
        <dbReference type="EMBL" id="JAP95651.1"/>
    </source>
</evidence>
<proteinExistence type="predicted"/>
<sequence>MDYDNLNEQDLEPVKKSLFGSIIGGVKRIFGGNSVSKSQQSQISQVAAQSQQIIGQVSQVQKQSLHDQYAVIPSSLFMAYNQSLQHPQTNIQQRIDELQLQMEQISTENKQLMQYSDKLRNEYLKLAKSQQSILYLKCEPKENVTQTQIPQKIPSANIESKAVSQTQKADPLQLKTDLATDKEPLKFTSAKQTMNFAKPDIQAADLGKTEVKLNLGAKEEAKETKEAKPELKFNFGKKDEAKEEPKKEAVKFIFGAKEETKEQPKEVPKAAEPLKFNFGAKKEEQPIKEQPKAAEPVKFNFGAKEEVKEEPKKFNFGTQQAQEVKEAPKEAPKFNFGNADGQPTKFSFGSEQKVRTFNNPVPTQTANAAPAAPTFKFNFSGAKSMEK</sequence>
<feature type="compositionally biased region" description="Basic and acidic residues" evidence="2">
    <location>
        <begin position="280"/>
        <end position="292"/>
    </location>
</feature>
<accession>A0A146KJP2</accession>
<dbReference type="EMBL" id="GDID01000955">
    <property type="protein sequence ID" value="JAP95651.1"/>
    <property type="molecule type" value="Transcribed_RNA"/>
</dbReference>
<organism evidence="3">
    <name type="scientific">Trepomonas sp. PC1</name>
    <dbReference type="NCBI Taxonomy" id="1076344"/>
    <lineage>
        <taxon>Eukaryota</taxon>
        <taxon>Metamonada</taxon>
        <taxon>Diplomonadida</taxon>
        <taxon>Hexamitidae</taxon>
        <taxon>Hexamitinae</taxon>
        <taxon>Trepomonas</taxon>
    </lineage>
</organism>
<feature type="compositionally biased region" description="Basic and acidic residues" evidence="2">
    <location>
        <begin position="323"/>
        <end position="332"/>
    </location>
</feature>
<evidence type="ECO:0000256" key="1">
    <source>
        <dbReference type="SAM" id="Coils"/>
    </source>
</evidence>
<protein>
    <submittedName>
        <fullName evidence="3">Putative nuclear pore protein</fullName>
    </submittedName>
</protein>
<feature type="compositionally biased region" description="Basic and acidic residues" evidence="2">
    <location>
        <begin position="259"/>
        <end position="269"/>
    </location>
</feature>
<reference evidence="3" key="1">
    <citation type="submission" date="2015-07" db="EMBL/GenBank/DDBJ databases">
        <title>Adaptation to a free-living lifestyle via gene acquisitions in the diplomonad Trepomonas sp. PC1.</title>
        <authorList>
            <person name="Xu F."/>
            <person name="Jerlstrom-Hultqvist J."/>
            <person name="Kolisko M."/>
            <person name="Simpson A.G.B."/>
            <person name="Roger A.J."/>
            <person name="Svard S.G."/>
            <person name="Andersson J.O."/>
        </authorList>
    </citation>
    <scope>NUCLEOTIDE SEQUENCE</scope>
    <source>
        <strain evidence="3">PC1</strain>
    </source>
</reference>
<keyword evidence="1" id="KW-0175">Coiled coil</keyword>
<feature type="compositionally biased region" description="Basic and acidic residues" evidence="2">
    <location>
        <begin position="303"/>
        <end position="313"/>
    </location>
</feature>
<feature type="region of interest" description="Disordered" evidence="2">
    <location>
        <begin position="259"/>
        <end position="347"/>
    </location>
</feature>
<name>A0A146KJP2_9EUKA</name>
<feature type="coiled-coil region" evidence="1">
    <location>
        <begin position="88"/>
        <end position="122"/>
    </location>
</feature>
<dbReference type="AlphaFoldDB" id="A0A146KJP2"/>
<feature type="non-terminal residue" evidence="3">
    <location>
        <position position="387"/>
    </location>
</feature>
<evidence type="ECO:0000256" key="2">
    <source>
        <dbReference type="SAM" id="MobiDB-lite"/>
    </source>
</evidence>